<evidence type="ECO:0000313" key="15">
    <source>
        <dbReference type="EMBL" id="MCZ8538255.1"/>
    </source>
</evidence>
<dbReference type="PRINTS" id="PR01415">
    <property type="entry name" value="ANKYRIN"/>
</dbReference>
<accession>A0A9X3LIX3</accession>
<evidence type="ECO:0000256" key="2">
    <source>
        <dbReference type="ARBA" id="ARBA00022475"/>
    </source>
</evidence>
<dbReference type="InterPro" id="IPR002110">
    <property type="entry name" value="Ankyrin_rpt"/>
</dbReference>
<evidence type="ECO:0000256" key="4">
    <source>
        <dbReference type="ARBA" id="ARBA00022692"/>
    </source>
</evidence>
<dbReference type="SMART" id="SM00248">
    <property type="entry name" value="ANK"/>
    <property type="match status" value="3"/>
</dbReference>
<feature type="repeat" description="ANK" evidence="11">
    <location>
        <begin position="313"/>
        <end position="345"/>
    </location>
</feature>
<dbReference type="Proteomes" id="UP001152173">
    <property type="component" value="Unassembled WGS sequence"/>
</dbReference>
<keyword evidence="6 12" id="KW-0378">Hydrolase</keyword>
<evidence type="ECO:0000256" key="10">
    <source>
        <dbReference type="ARBA" id="ARBA00023136"/>
    </source>
</evidence>
<dbReference type="CDD" id="cd07325">
    <property type="entry name" value="M48_Ste24p_like"/>
    <property type="match status" value="1"/>
</dbReference>
<dbReference type="Gene3D" id="3.30.2010.10">
    <property type="entry name" value="Metalloproteases ('zincins'), catalytic domain"/>
    <property type="match status" value="1"/>
</dbReference>
<feature type="domain" description="Peptidase M48" evidence="14">
    <location>
        <begin position="70"/>
        <end position="152"/>
    </location>
</feature>
<dbReference type="InterPro" id="IPR036770">
    <property type="entry name" value="Ankyrin_rpt-contain_sf"/>
</dbReference>
<feature type="transmembrane region" description="Helical" evidence="13">
    <location>
        <begin position="37"/>
        <end position="57"/>
    </location>
</feature>
<dbReference type="AlphaFoldDB" id="A0A9X3LIX3"/>
<keyword evidence="8 13" id="KW-1133">Transmembrane helix</keyword>
<evidence type="ECO:0000256" key="9">
    <source>
        <dbReference type="ARBA" id="ARBA00023049"/>
    </source>
</evidence>
<evidence type="ECO:0000256" key="13">
    <source>
        <dbReference type="SAM" id="Phobius"/>
    </source>
</evidence>
<organism evidence="15 16">
    <name type="scientific">Paenisporosarcina quisquiliarum</name>
    <dbReference type="NCBI Taxonomy" id="365346"/>
    <lineage>
        <taxon>Bacteria</taxon>
        <taxon>Bacillati</taxon>
        <taxon>Bacillota</taxon>
        <taxon>Bacilli</taxon>
        <taxon>Bacillales</taxon>
        <taxon>Caryophanaceae</taxon>
        <taxon>Paenisporosarcina</taxon>
    </lineage>
</organism>
<dbReference type="GO" id="GO:0005886">
    <property type="term" value="C:plasma membrane"/>
    <property type="evidence" value="ECO:0007669"/>
    <property type="project" value="UniProtKB-SubCell"/>
</dbReference>
<evidence type="ECO:0000256" key="3">
    <source>
        <dbReference type="ARBA" id="ARBA00022670"/>
    </source>
</evidence>
<dbReference type="GO" id="GO:0046872">
    <property type="term" value="F:metal ion binding"/>
    <property type="evidence" value="ECO:0007669"/>
    <property type="project" value="UniProtKB-KW"/>
</dbReference>
<protein>
    <submittedName>
        <fullName evidence="15">M48 family metallopeptidase</fullName>
    </submittedName>
</protein>
<evidence type="ECO:0000313" key="16">
    <source>
        <dbReference type="Proteomes" id="UP001152173"/>
    </source>
</evidence>
<keyword evidence="7 12" id="KW-0862">Zinc</keyword>
<dbReference type="SUPFAM" id="SSF48403">
    <property type="entry name" value="Ankyrin repeat"/>
    <property type="match status" value="1"/>
</dbReference>
<evidence type="ECO:0000256" key="7">
    <source>
        <dbReference type="ARBA" id="ARBA00022833"/>
    </source>
</evidence>
<keyword evidence="9 12" id="KW-0482">Metalloprotease</keyword>
<proteinExistence type="inferred from homology"/>
<comment type="cofactor">
    <cofactor evidence="12">
        <name>Zn(2+)</name>
        <dbReference type="ChEBI" id="CHEBI:29105"/>
    </cofactor>
    <text evidence="12">Binds 1 zinc ion per subunit.</text>
</comment>
<feature type="repeat" description="ANK" evidence="11">
    <location>
        <begin position="346"/>
        <end position="378"/>
    </location>
</feature>
<gene>
    <name evidence="15" type="ORF">M9R32_13745</name>
</gene>
<dbReference type="InterPro" id="IPR001915">
    <property type="entry name" value="Peptidase_M48"/>
</dbReference>
<reference evidence="15" key="1">
    <citation type="submission" date="2022-05" db="EMBL/GenBank/DDBJ databases">
        <authorList>
            <person name="Colautti A."/>
            <person name="Iacumin L."/>
        </authorList>
    </citation>
    <scope>NUCLEOTIDE SEQUENCE</scope>
    <source>
        <strain evidence="15">SK 55</strain>
    </source>
</reference>
<dbReference type="PROSITE" id="PS50297">
    <property type="entry name" value="ANK_REP_REGION"/>
    <property type="match status" value="2"/>
</dbReference>
<dbReference type="PANTHER" id="PTHR43221">
    <property type="entry name" value="PROTEASE HTPX"/>
    <property type="match status" value="1"/>
</dbReference>
<evidence type="ECO:0000256" key="8">
    <source>
        <dbReference type="ARBA" id="ARBA00022989"/>
    </source>
</evidence>
<dbReference type="PANTHER" id="PTHR43221:SF1">
    <property type="entry name" value="PROTEASE HTPX"/>
    <property type="match status" value="1"/>
</dbReference>
<evidence type="ECO:0000256" key="1">
    <source>
        <dbReference type="ARBA" id="ARBA00004651"/>
    </source>
</evidence>
<feature type="transmembrane region" description="Helical" evidence="13">
    <location>
        <begin position="266"/>
        <end position="292"/>
    </location>
</feature>
<keyword evidence="10 13" id="KW-0472">Membrane</keyword>
<dbReference type="GO" id="GO:0004222">
    <property type="term" value="F:metalloendopeptidase activity"/>
    <property type="evidence" value="ECO:0007669"/>
    <property type="project" value="InterPro"/>
</dbReference>
<dbReference type="RefSeq" id="WP_269927329.1">
    <property type="nucleotide sequence ID" value="NZ_JAMKBJ010000014.1"/>
</dbReference>
<dbReference type="InterPro" id="IPR050083">
    <property type="entry name" value="HtpX_protease"/>
</dbReference>
<comment type="subcellular location">
    <subcellularLocation>
        <location evidence="1">Cell membrane</location>
        <topology evidence="1">Multi-pass membrane protein</topology>
    </subcellularLocation>
</comment>
<keyword evidence="2" id="KW-1003">Cell membrane</keyword>
<comment type="caution">
    <text evidence="15">The sequence shown here is derived from an EMBL/GenBank/DDBJ whole genome shotgun (WGS) entry which is preliminary data.</text>
</comment>
<evidence type="ECO:0000256" key="5">
    <source>
        <dbReference type="ARBA" id="ARBA00022723"/>
    </source>
</evidence>
<dbReference type="PROSITE" id="PS50088">
    <property type="entry name" value="ANK_REPEAT"/>
    <property type="match status" value="2"/>
</dbReference>
<evidence type="ECO:0000256" key="12">
    <source>
        <dbReference type="RuleBase" id="RU003983"/>
    </source>
</evidence>
<name>A0A9X3LIX3_9BACL</name>
<dbReference type="GO" id="GO:0006508">
    <property type="term" value="P:proteolysis"/>
    <property type="evidence" value="ECO:0007669"/>
    <property type="project" value="UniProtKB-KW"/>
</dbReference>
<feature type="transmembrane region" description="Helical" evidence="13">
    <location>
        <begin position="12"/>
        <end position="31"/>
    </location>
</feature>
<keyword evidence="3 12" id="KW-0645">Protease</keyword>
<dbReference type="Gene3D" id="1.25.40.20">
    <property type="entry name" value="Ankyrin repeat-containing domain"/>
    <property type="match status" value="1"/>
</dbReference>
<evidence type="ECO:0000256" key="11">
    <source>
        <dbReference type="PROSITE-ProRule" id="PRU00023"/>
    </source>
</evidence>
<keyword evidence="16" id="KW-1185">Reference proteome</keyword>
<keyword evidence="4 13" id="KW-0812">Transmembrane</keyword>
<evidence type="ECO:0000259" key="14">
    <source>
        <dbReference type="Pfam" id="PF01435"/>
    </source>
</evidence>
<evidence type="ECO:0000256" key="6">
    <source>
        <dbReference type="ARBA" id="ARBA00022801"/>
    </source>
</evidence>
<dbReference type="Pfam" id="PF01435">
    <property type="entry name" value="Peptidase_M48"/>
    <property type="match status" value="2"/>
</dbReference>
<sequence length="433" mass="47953">MRTSNVTSERETIYFVLSLIFSIFIYIIAAISIIGIGIAIGLLALVLYANMVMLGSIRGNGIRIRENQFPDVYERVVSLSGEMGLKRIPDVFIVQSEGALNAFATRFLGRDMVVIYSEVFELARQGGAAELDFIIAHELAHIKRRHVWKNILLVPATFIPFLSQAYSRSCEYTCDREAAFYTQNGTAAKRALTILGAGKDLYHEVNESAYLEQIKSESNVAVWFSEVLSSHPRLPKRIQSVGQFMRVEGTPSYEPKNGKIVLGASLLFGGMFGVYLLIVFLFSAGGLVYASFIPSLLSEDTFDLSEEDYYPSEGETPLMTAAYDGDIEEVNALIEQGADLEEKDAEGYTALGYAGFLQNNDVAQVLLDAGADPNAQSDYSTVLLEALYNENYELASMLYEYGANPELEDPTGESAYSYFGVDNEEDFLRALEQ</sequence>
<keyword evidence="5" id="KW-0479">Metal-binding</keyword>
<dbReference type="EMBL" id="JAMKBJ010000014">
    <property type="protein sequence ID" value="MCZ8538255.1"/>
    <property type="molecule type" value="Genomic_DNA"/>
</dbReference>
<feature type="domain" description="Peptidase M48" evidence="14">
    <location>
        <begin position="157"/>
        <end position="241"/>
    </location>
</feature>
<comment type="similarity">
    <text evidence="12">Belongs to the peptidase M48 family.</text>
</comment>
<dbReference type="Pfam" id="PF12796">
    <property type="entry name" value="Ank_2"/>
    <property type="match status" value="1"/>
</dbReference>
<keyword evidence="11" id="KW-0040">ANK repeat</keyword>